<sequence length="222" mass="25609">MKLSIEVIQFLSDLKKNNKRDWFLENKSRFDEIQKELLSYTGALLSGIEKFDSSVKGIDPKSCIFRIYKDVRFSKDKSPYKTHFGIFMRGGNRKIDGTGYYLHIEPDGSLLGGGCYQPDAQSLYKIRDRIANDSKGFLKIINDAKFYDTFGKEFYAEKVKTVPRGFAKDHPMIETLKYKGFAVAKNLKNGDLTSKLSSEDLVKLFRFVYPLNQFLDQAMNRK</sequence>
<gene>
    <name evidence="2" type="ORF">EHQ60_04280</name>
    <name evidence="1" type="ORF">ND810_11850</name>
</gene>
<reference evidence="1" key="3">
    <citation type="submission" date="2022-06" db="EMBL/GenBank/DDBJ databases">
        <title>Leptospira isolates from biofilms formed at urban environments.</title>
        <authorList>
            <person name="Ribeiro P.S."/>
            <person name="Sousa T."/>
            <person name="Carvalho N."/>
            <person name="Aburjaile F."/>
            <person name="Neves F."/>
            <person name="Oliveira D."/>
            <person name="Blanco L."/>
            <person name="Lima J."/>
            <person name="Costa F."/>
            <person name="Brenig B."/>
            <person name="Soares S."/>
            <person name="Ramos R."/>
            <person name="Goes-Neto A."/>
            <person name="Matiuzzi M."/>
            <person name="Azevedo V."/>
            <person name="Ristow P."/>
        </authorList>
    </citation>
    <scope>NUCLEOTIDE SEQUENCE</scope>
    <source>
        <strain evidence="1">VSF7</strain>
    </source>
</reference>
<evidence type="ECO:0000313" key="4">
    <source>
        <dbReference type="Proteomes" id="UP001209694"/>
    </source>
</evidence>
<organism evidence="1 4">
    <name type="scientific">Leptospira levettii</name>
    <dbReference type="NCBI Taxonomy" id="2023178"/>
    <lineage>
        <taxon>Bacteria</taxon>
        <taxon>Pseudomonadati</taxon>
        <taxon>Spirochaetota</taxon>
        <taxon>Spirochaetia</taxon>
        <taxon>Leptospirales</taxon>
        <taxon>Leptospiraceae</taxon>
        <taxon>Leptospira</taxon>
    </lineage>
</organism>
<keyword evidence="3" id="KW-1185">Reference proteome</keyword>
<evidence type="ECO:0000313" key="2">
    <source>
        <dbReference type="EMBL" id="TGL73546.1"/>
    </source>
</evidence>
<evidence type="ECO:0000313" key="1">
    <source>
        <dbReference type="EMBL" id="MCW7515851.1"/>
    </source>
</evidence>
<dbReference type="PIRSF" id="PIRSF028451">
    <property type="entry name" value="UCP028451"/>
    <property type="match status" value="1"/>
</dbReference>
<dbReference type="PANTHER" id="PTHR36452:SF1">
    <property type="entry name" value="DUF2461 DOMAIN-CONTAINING PROTEIN"/>
    <property type="match status" value="1"/>
</dbReference>
<dbReference type="InterPro" id="IPR015996">
    <property type="entry name" value="UCP028451"/>
</dbReference>
<dbReference type="EMBL" id="JAMQQD010000004">
    <property type="protein sequence ID" value="MCW7515851.1"/>
    <property type="molecule type" value="Genomic_DNA"/>
</dbReference>
<reference evidence="2" key="2">
    <citation type="journal article" date="2019" name="PLoS Negl. Trop. Dis.">
        <title>Revisiting the worldwide diversity of Leptospira species in the environment.</title>
        <authorList>
            <person name="Vincent A.T."/>
            <person name="Schiettekatte O."/>
            <person name="Bourhy P."/>
            <person name="Veyrier F.J."/>
            <person name="Picardeau M."/>
        </authorList>
    </citation>
    <scope>NUCLEOTIDE SEQUENCE</scope>
    <source>
        <strain evidence="2">201702449</strain>
    </source>
</reference>
<name>A0A2N0AZV0_9LEPT</name>
<dbReference type="Proteomes" id="UP001209694">
    <property type="component" value="Unassembled WGS sequence"/>
</dbReference>
<reference evidence="2" key="1">
    <citation type="submission" date="2018-10" db="EMBL/GenBank/DDBJ databases">
        <authorList>
            <person name="Vincent A.T."/>
            <person name="Schiettekatte O."/>
            <person name="Bourhy P."/>
            <person name="Veyrier F.J."/>
            <person name="Picardeau M."/>
        </authorList>
    </citation>
    <scope>NUCLEOTIDE SEQUENCE</scope>
    <source>
        <strain evidence="2">201702449</strain>
    </source>
</reference>
<comment type="caution">
    <text evidence="1">The sequence shown here is derived from an EMBL/GenBank/DDBJ whole genome shotgun (WGS) entry which is preliminary data.</text>
</comment>
<accession>A0A2N0AZV0</accession>
<dbReference type="RefSeq" id="WP_100716651.1">
    <property type="nucleotide sequence ID" value="NZ_JAMQPS010000003.1"/>
</dbReference>
<dbReference type="GeneID" id="93341791"/>
<evidence type="ECO:0000313" key="3">
    <source>
        <dbReference type="Proteomes" id="UP000297352"/>
    </source>
</evidence>
<dbReference type="AlphaFoldDB" id="A0A2N0AZV0"/>
<dbReference type="Proteomes" id="UP000297352">
    <property type="component" value="Unassembled WGS sequence"/>
</dbReference>
<dbReference type="EMBL" id="RQGI01000016">
    <property type="protein sequence ID" value="TGL73546.1"/>
    <property type="molecule type" value="Genomic_DNA"/>
</dbReference>
<dbReference type="PANTHER" id="PTHR36452">
    <property type="entry name" value="CHROMOSOME 12, WHOLE GENOME SHOTGUN SEQUENCE"/>
    <property type="match status" value="1"/>
</dbReference>
<dbReference type="Pfam" id="PF09365">
    <property type="entry name" value="DUF2461"/>
    <property type="match status" value="1"/>
</dbReference>
<protein>
    <submittedName>
        <fullName evidence="1">DUF2461 domain-containing protein</fullName>
    </submittedName>
</protein>
<dbReference type="NCBIfam" id="TIGR02453">
    <property type="entry name" value="TIGR02453 family protein"/>
    <property type="match status" value="1"/>
</dbReference>
<dbReference type="InterPro" id="IPR012808">
    <property type="entry name" value="CHP02453"/>
</dbReference>
<proteinExistence type="predicted"/>